<dbReference type="AlphaFoldDB" id="A0AAP0PGP2"/>
<evidence type="ECO:0000313" key="1">
    <source>
        <dbReference type="EMBL" id="KAK9142239.1"/>
    </source>
</evidence>
<name>A0AAP0PGP2_9MAGN</name>
<accession>A0AAP0PGP2</accession>
<proteinExistence type="predicted"/>
<keyword evidence="2" id="KW-1185">Reference proteome</keyword>
<sequence>MGGMKKREEQFHFNIPLCPLEIRLPTLLQQVVLREVLEGRVGEGGVHLRVGQVQGLPRSTLER</sequence>
<protein>
    <submittedName>
        <fullName evidence="1">Uncharacterized protein</fullName>
    </submittedName>
</protein>
<organism evidence="1 2">
    <name type="scientific">Stephania yunnanensis</name>
    <dbReference type="NCBI Taxonomy" id="152371"/>
    <lineage>
        <taxon>Eukaryota</taxon>
        <taxon>Viridiplantae</taxon>
        <taxon>Streptophyta</taxon>
        <taxon>Embryophyta</taxon>
        <taxon>Tracheophyta</taxon>
        <taxon>Spermatophyta</taxon>
        <taxon>Magnoliopsida</taxon>
        <taxon>Ranunculales</taxon>
        <taxon>Menispermaceae</taxon>
        <taxon>Menispermoideae</taxon>
        <taxon>Cissampelideae</taxon>
        <taxon>Stephania</taxon>
    </lineage>
</organism>
<reference evidence="1 2" key="1">
    <citation type="submission" date="2024-01" db="EMBL/GenBank/DDBJ databases">
        <title>Genome assemblies of Stephania.</title>
        <authorList>
            <person name="Yang L."/>
        </authorList>
    </citation>
    <scope>NUCLEOTIDE SEQUENCE [LARGE SCALE GENOMIC DNA]</scope>
    <source>
        <strain evidence="1">YNDBR</strain>
        <tissue evidence="1">Leaf</tissue>
    </source>
</reference>
<evidence type="ECO:0000313" key="2">
    <source>
        <dbReference type="Proteomes" id="UP001420932"/>
    </source>
</evidence>
<dbReference type="Proteomes" id="UP001420932">
    <property type="component" value="Unassembled WGS sequence"/>
</dbReference>
<gene>
    <name evidence="1" type="ORF">Syun_011639</name>
</gene>
<dbReference type="EMBL" id="JBBNAF010000005">
    <property type="protein sequence ID" value="KAK9142239.1"/>
    <property type="molecule type" value="Genomic_DNA"/>
</dbReference>
<comment type="caution">
    <text evidence="1">The sequence shown here is derived from an EMBL/GenBank/DDBJ whole genome shotgun (WGS) entry which is preliminary data.</text>
</comment>